<sequence>MTRTLLSARLVATFGAGALVLSACGGGGGAPSGSASGETPEPTTGIIGGQEDCDNPVEGGTLTLADFSEARSLNPTQTIASAFAGGTALAAVYDVLVRYNPETQEFEPHLAEDVTSNEDFTEWTVTLPEGVTFSDGTPLNAQAVVDSANWYLTNRGFEAAVIGPHLDGIRAEGDNTVVFDLSTPWATFPALLGQGIGMIVAPAAISGPEFQPIGAGPFTLDRYAPQEELVLDARDDYWGGDPYLDQLRFVWLGNDDARFETLEAEGADVTVLRDPGVVQEARDAGYSGYSTVQSLGNIIMVNNAEGRPGADPRVRQALALAVDPSVLNERVFGGVDIASKALFSDLSRWHAEDVEITPLDVEQARALVDEAKADGFDGTIRYLGNASPGGRDQALALQAMLENAGFTVETELLQSTADIIQRVFVSRDYDLSQAGLSITEEDPFQRLYSSFHSESLSSASGYANPEMDALITELQGTEGDERQDVLTRIEELFQETMPVVSLSPVTPFFPWQDDVHGVEPTIDGMLLFGDAWIGECS</sequence>
<dbReference type="SUPFAM" id="SSF53850">
    <property type="entry name" value="Periplasmic binding protein-like II"/>
    <property type="match status" value="1"/>
</dbReference>
<feature type="signal peptide" evidence="5">
    <location>
        <begin position="1"/>
        <end position="23"/>
    </location>
</feature>
<evidence type="ECO:0000313" key="8">
    <source>
        <dbReference type="Proteomes" id="UP001233673"/>
    </source>
</evidence>
<dbReference type="RefSeq" id="WP_305998562.1">
    <property type="nucleotide sequence ID" value="NZ_JASNFN010000002.1"/>
</dbReference>
<keyword evidence="3 5" id="KW-0732">Signal</keyword>
<proteinExistence type="inferred from homology"/>
<dbReference type="Gene3D" id="3.10.105.10">
    <property type="entry name" value="Dipeptide-binding Protein, Domain 3"/>
    <property type="match status" value="1"/>
</dbReference>
<evidence type="ECO:0000256" key="2">
    <source>
        <dbReference type="ARBA" id="ARBA00022448"/>
    </source>
</evidence>
<feature type="chain" id="PRO_5046431326" evidence="5">
    <location>
        <begin position="24"/>
        <end position="537"/>
    </location>
</feature>
<keyword evidence="2" id="KW-0813">Transport</keyword>
<evidence type="ECO:0000313" key="7">
    <source>
        <dbReference type="EMBL" id="MDP5181858.1"/>
    </source>
</evidence>
<dbReference type="Gene3D" id="3.40.190.10">
    <property type="entry name" value="Periplasmic binding protein-like II"/>
    <property type="match status" value="1"/>
</dbReference>
<dbReference type="InterPro" id="IPR000914">
    <property type="entry name" value="SBP_5_dom"/>
</dbReference>
<comment type="caution">
    <text evidence="7">The sequence shown here is derived from an EMBL/GenBank/DDBJ whole genome shotgun (WGS) entry which is preliminary data.</text>
</comment>
<evidence type="ECO:0000256" key="3">
    <source>
        <dbReference type="ARBA" id="ARBA00022729"/>
    </source>
</evidence>
<evidence type="ECO:0000256" key="4">
    <source>
        <dbReference type="SAM" id="MobiDB-lite"/>
    </source>
</evidence>
<evidence type="ECO:0000256" key="5">
    <source>
        <dbReference type="SAM" id="SignalP"/>
    </source>
</evidence>
<accession>A0ABT9I8H2</accession>
<feature type="region of interest" description="Disordered" evidence="4">
    <location>
        <begin position="29"/>
        <end position="54"/>
    </location>
</feature>
<dbReference type="InterPro" id="IPR030678">
    <property type="entry name" value="Peptide/Ni-bd"/>
</dbReference>
<dbReference type="PROSITE" id="PS51257">
    <property type="entry name" value="PROKAR_LIPOPROTEIN"/>
    <property type="match status" value="1"/>
</dbReference>
<dbReference type="PIRSF" id="PIRSF002741">
    <property type="entry name" value="MppA"/>
    <property type="match status" value="1"/>
</dbReference>
<gene>
    <name evidence="7" type="ORF">QOZ88_04355</name>
</gene>
<dbReference type="Proteomes" id="UP001233673">
    <property type="component" value="Unassembled WGS sequence"/>
</dbReference>
<feature type="domain" description="Solute-binding protein family 5" evidence="6">
    <location>
        <begin position="105"/>
        <end position="454"/>
    </location>
</feature>
<protein>
    <submittedName>
        <fullName evidence="7">ABC transporter substrate-binding protein</fullName>
    </submittedName>
</protein>
<evidence type="ECO:0000259" key="6">
    <source>
        <dbReference type="Pfam" id="PF00496"/>
    </source>
</evidence>
<keyword evidence="8" id="KW-1185">Reference proteome</keyword>
<dbReference type="PANTHER" id="PTHR30290">
    <property type="entry name" value="PERIPLASMIC BINDING COMPONENT OF ABC TRANSPORTER"/>
    <property type="match status" value="1"/>
</dbReference>
<dbReference type="Pfam" id="PF00496">
    <property type="entry name" value="SBP_bac_5"/>
    <property type="match status" value="1"/>
</dbReference>
<dbReference type="CDD" id="cd00995">
    <property type="entry name" value="PBP2_NikA_DppA_OppA_like"/>
    <property type="match status" value="1"/>
</dbReference>
<organism evidence="7 8">
    <name type="scientific">Blastococcus carthaginiensis</name>
    <dbReference type="NCBI Taxonomy" id="3050034"/>
    <lineage>
        <taxon>Bacteria</taxon>
        <taxon>Bacillati</taxon>
        <taxon>Actinomycetota</taxon>
        <taxon>Actinomycetes</taxon>
        <taxon>Geodermatophilales</taxon>
        <taxon>Geodermatophilaceae</taxon>
        <taxon>Blastococcus</taxon>
    </lineage>
</organism>
<dbReference type="EMBL" id="JASNFN010000002">
    <property type="protein sequence ID" value="MDP5181858.1"/>
    <property type="molecule type" value="Genomic_DNA"/>
</dbReference>
<evidence type="ECO:0000256" key="1">
    <source>
        <dbReference type="ARBA" id="ARBA00005695"/>
    </source>
</evidence>
<name>A0ABT9I8H2_9ACTN</name>
<dbReference type="PANTHER" id="PTHR30290:SF9">
    <property type="entry name" value="OLIGOPEPTIDE-BINDING PROTEIN APPA"/>
    <property type="match status" value="1"/>
</dbReference>
<dbReference type="InterPro" id="IPR039424">
    <property type="entry name" value="SBP_5"/>
</dbReference>
<comment type="similarity">
    <text evidence="1">Belongs to the bacterial solute-binding protein 5 family.</text>
</comment>
<reference evidence="8" key="1">
    <citation type="submission" date="2023-05" db="EMBL/GenBank/DDBJ databases">
        <title>Draft genome of Pseudofrankia sp. BMG5.37.</title>
        <authorList>
            <person name="Gtari M."/>
            <person name="Ghodhbane F."/>
            <person name="Sbissi I."/>
        </authorList>
    </citation>
    <scope>NUCLEOTIDE SEQUENCE [LARGE SCALE GENOMIC DNA]</scope>
    <source>
        <strain evidence="8">BMG 814</strain>
    </source>
</reference>